<gene>
    <name evidence="3" type="ORF">J2T15_002772</name>
</gene>
<accession>A0ABT9U136</accession>
<sequence length="192" mass="21784">MIKCTAITVLLTALVLLTACRGEADPKAETNTEVTTPENHIAEVETPGAENGDNGLKDQDVTETNQPDADNFESAQLINLESYKDQFTDGKELVLTALENNLFSLVEHNDTLYRSGFVNEKLADDMKYYYGEQFKYRFIDIESIEQNLSWGNVHITVLGQRLDTTTKTISEVKMMYAFRENDEGEWMIHTID</sequence>
<feature type="signal peptide" evidence="2">
    <location>
        <begin position="1"/>
        <end position="24"/>
    </location>
</feature>
<evidence type="ECO:0000256" key="1">
    <source>
        <dbReference type="SAM" id="MobiDB-lite"/>
    </source>
</evidence>
<dbReference type="Proteomes" id="UP001229346">
    <property type="component" value="Unassembled WGS sequence"/>
</dbReference>
<keyword evidence="4" id="KW-1185">Reference proteome</keyword>
<dbReference type="RefSeq" id="WP_307204500.1">
    <property type="nucleotide sequence ID" value="NZ_JAUSSU010000005.1"/>
</dbReference>
<dbReference type="PROSITE" id="PS51257">
    <property type="entry name" value="PROKAR_LIPOPROTEIN"/>
    <property type="match status" value="1"/>
</dbReference>
<keyword evidence="2" id="KW-0732">Signal</keyword>
<evidence type="ECO:0000313" key="4">
    <source>
        <dbReference type="Proteomes" id="UP001229346"/>
    </source>
</evidence>
<dbReference type="EMBL" id="JAUSSU010000005">
    <property type="protein sequence ID" value="MDQ0113331.1"/>
    <property type="molecule type" value="Genomic_DNA"/>
</dbReference>
<organism evidence="3 4">
    <name type="scientific">Paenibacillus harenae</name>
    <dbReference type="NCBI Taxonomy" id="306543"/>
    <lineage>
        <taxon>Bacteria</taxon>
        <taxon>Bacillati</taxon>
        <taxon>Bacillota</taxon>
        <taxon>Bacilli</taxon>
        <taxon>Bacillales</taxon>
        <taxon>Paenibacillaceae</taxon>
        <taxon>Paenibacillus</taxon>
    </lineage>
</organism>
<comment type="caution">
    <text evidence="3">The sequence shown here is derived from an EMBL/GenBank/DDBJ whole genome shotgun (WGS) entry which is preliminary data.</text>
</comment>
<feature type="chain" id="PRO_5047374801" description="DUF4440 domain-containing protein" evidence="2">
    <location>
        <begin position="25"/>
        <end position="192"/>
    </location>
</feature>
<evidence type="ECO:0008006" key="5">
    <source>
        <dbReference type="Google" id="ProtNLM"/>
    </source>
</evidence>
<reference evidence="3 4" key="1">
    <citation type="submission" date="2023-07" db="EMBL/GenBank/DDBJ databases">
        <title>Sorghum-associated microbial communities from plants grown in Nebraska, USA.</title>
        <authorList>
            <person name="Schachtman D."/>
        </authorList>
    </citation>
    <scope>NUCLEOTIDE SEQUENCE [LARGE SCALE GENOMIC DNA]</scope>
    <source>
        <strain evidence="3 4">CC482</strain>
    </source>
</reference>
<proteinExistence type="predicted"/>
<evidence type="ECO:0000313" key="3">
    <source>
        <dbReference type="EMBL" id="MDQ0113331.1"/>
    </source>
</evidence>
<protein>
    <recommendedName>
        <fullName evidence="5">DUF4440 domain-containing protein</fullName>
    </recommendedName>
</protein>
<name>A0ABT9U136_PAEHA</name>
<evidence type="ECO:0000256" key="2">
    <source>
        <dbReference type="SAM" id="SignalP"/>
    </source>
</evidence>
<feature type="region of interest" description="Disordered" evidence="1">
    <location>
        <begin position="26"/>
        <end position="67"/>
    </location>
</feature>